<dbReference type="InterPro" id="IPR029058">
    <property type="entry name" value="AB_hydrolase_fold"/>
</dbReference>
<feature type="chain" id="PRO_5017615385" evidence="1">
    <location>
        <begin position="23"/>
        <end position="350"/>
    </location>
</feature>
<keyword evidence="2" id="KW-0378">Hydrolase</keyword>
<dbReference type="PANTHER" id="PTHR35560">
    <property type="entry name" value="BLL0132 PROTEIN"/>
    <property type="match status" value="1"/>
</dbReference>
<keyword evidence="3" id="KW-1185">Reference proteome</keyword>
<dbReference type="Proteomes" id="UP000256838">
    <property type="component" value="Unassembled WGS sequence"/>
</dbReference>
<dbReference type="OrthoDB" id="1094867at2"/>
<evidence type="ECO:0000313" key="3">
    <source>
        <dbReference type="Proteomes" id="UP000256838"/>
    </source>
</evidence>
<dbReference type="AlphaFoldDB" id="A0A3D8JT54"/>
<evidence type="ECO:0000313" key="2">
    <source>
        <dbReference type="EMBL" id="RDU95591.1"/>
    </source>
</evidence>
<reference evidence="2 3" key="1">
    <citation type="submission" date="2018-08" db="EMBL/GenBank/DDBJ databases">
        <title>Paraburkholderia sp. DHOM06 isolated from forest soil.</title>
        <authorList>
            <person name="Gao Z.-H."/>
            <person name="Qiu L.-H."/>
        </authorList>
    </citation>
    <scope>NUCLEOTIDE SEQUENCE [LARGE SCALE GENOMIC DNA]</scope>
    <source>
        <strain evidence="2 3">DHOM06</strain>
    </source>
</reference>
<feature type="signal peptide" evidence="1">
    <location>
        <begin position="1"/>
        <end position="22"/>
    </location>
</feature>
<dbReference type="PANTHER" id="PTHR35560:SF3">
    <property type="entry name" value="PEPTIDASE S9 PROLYL OLIGOPEPTIDASE CATALYTIC DOMAIN-CONTAINING PROTEIN"/>
    <property type="match status" value="1"/>
</dbReference>
<gene>
    <name evidence="2" type="ORF">DWV00_28305</name>
</gene>
<keyword evidence="1" id="KW-0732">Signal</keyword>
<evidence type="ECO:0000256" key="1">
    <source>
        <dbReference type="SAM" id="SignalP"/>
    </source>
</evidence>
<dbReference type="GO" id="GO:0016787">
    <property type="term" value="F:hydrolase activity"/>
    <property type="evidence" value="ECO:0007669"/>
    <property type="project" value="UniProtKB-KW"/>
</dbReference>
<dbReference type="Gene3D" id="3.40.50.1820">
    <property type="entry name" value="alpha/beta hydrolase"/>
    <property type="match status" value="1"/>
</dbReference>
<dbReference type="SUPFAM" id="SSF53474">
    <property type="entry name" value="alpha/beta-Hydrolases"/>
    <property type="match status" value="1"/>
</dbReference>
<organism evidence="2 3">
    <name type="scientific">Trinickia dinghuensis</name>
    <dbReference type="NCBI Taxonomy" id="2291023"/>
    <lineage>
        <taxon>Bacteria</taxon>
        <taxon>Pseudomonadati</taxon>
        <taxon>Pseudomonadota</taxon>
        <taxon>Betaproteobacteria</taxon>
        <taxon>Burkholderiales</taxon>
        <taxon>Burkholderiaceae</taxon>
        <taxon>Trinickia</taxon>
    </lineage>
</organism>
<name>A0A3D8JT54_9BURK</name>
<dbReference type="EMBL" id="QRGA01000019">
    <property type="protein sequence ID" value="RDU95591.1"/>
    <property type="molecule type" value="Genomic_DNA"/>
</dbReference>
<comment type="caution">
    <text evidence="2">The sequence shown here is derived from an EMBL/GenBank/DDBJ whole genome shotgun (WGS) entry which is preliminary data.</text>
</comment>
<protein>
    <submittedName>
        <fullName evidence="2">Alpha/beta hydrolase</fullName>
    </submittedName>
</protein>
<dbReference type="RefSeq" id="WP_115537039.1">
    <property type="nucleotide sequence ID" value="NZ_QRGA01000019.1"/>
</dbReference>
<sequence>MAGGTLPIVALPFLALPTTALAQHVYAPHLHPVAVIAPTRLRLDTPQGAAQFPLYLSADWNVPQPRIERAVIVIHGKLRNADVYYRTALHARDAAGADPATTLMIAPQFLATLDMSAHDLPADMLHWNENGWMGGEPAEGSVPISSYAVLDAIVARLADRHLFPRLKQIVFAGHSGGAQVVQRYAVASHGLRTLAQEGIDVSYLVSSPSSYVYFDDTRPSANGGFAPFDAAQCASFDDWKYGMRKRPPYVNDRGPEQLEAAYASRRVTYLVGGNDDAPNQAALDRSCPAEAQGPQRVARAESYFHYLQARHPEGFNQHFHVVPGVGHNGARMLTSSCALATMFGTGSCQQ</sequence>
<proteinExistence type="predicted"/>
<accession>A0A3D8JT54</accession>